<organism evidence="3 4">
    <name type="scientific">Roseovarius aestuarii</name>
    <dbReference type="NCBI Taxonomy" id="475083"/>
    <lineage>
        <taxon>Bacteria</taxon>
        <taxon>Pseudomonadati</taxon>
        <taxon>Pseudomonadota</taxon>
        <taxon>Alphaproteobacteria</taxon>
        <taxon>Rhodobacterales</taxon>
        <taxon>Roseobacteraceae</taxon>
        <taxon>Roseovarius</taxon>
    </lineage>
</organism>
<keyword evidence="2" id="KW-0812">Transmembrane</keyword>
<proteinExistence type="predicted"/>
<sequence length="802" mass="85644">MKPNFALTLSFEGIGLLHRAFPGWHLVGEISLDNPDLLQGLKALRDKAVALDPSGLRSKLVIPNDQVRYIQFAQASDASDDISALVKKNLDGATPYALSDLAYDWEERDDMVSVAAVARETLREAEAFAKEHSFNPISFVAIPEGGDFVREPFFGETAYAAEIAEDGAAVERDPVPVRIIGSAKMSDTLAELAQTEPEEAEDIPASPFVSTRRADEAASPETSDTVADFAEPAAVFEPQGEQDETETAQLYAPEEPTDSTSFASIRALRGTASSTAPKLDGVARNFTPAPVSAAVVADSLPNDPDLEAERLAAAEPVTEDLPEAEHARIPPAPTEPIAIAPPDHAGFSSPRVTAVAAAPRSGYGIPSLEEQERMTVFGARGAEPIGGKPRYLGLILTAVLLLFLAGVATWAAIFLDDGLSGLFGDDPEIIIADVPDVPDTSASLDITGDDVEGTLREALTQPKPLQLTEDEARARYAATGIWLVAPQMPPAPASGNLDEFYQASIDSSIEFQDAIALPDVDDLLADTRPQTPSSPAQAGTVFALDQRGLVVATPEGALSPDGIIIYAGQPPVRPQAMPKRELVADVVKPDEAEVLRLAAFKPKVRPIDLSEQNERNNLSGRTLNELASFRPRLRPQSAQETAETAETAVKPFIDLDAVNSAVTEAVETDLAFVSPTAQAVASSLKPNTRPRNFDAIVNRSTASQQTTVAVSAAQKIAPRIPTATSVAKQATQRNVLRMRDINLIGVYGAPSSRRALVRLPNGRYRKVKVGDRLDGGKVSAIGDHELRYLKRGRNVVLEMPKG</sequence>
<dbReference type="EMBL" id="FWXB01000001">
    <property type="protein sequence ID" value="SMC10271.1"/>
    <property type="molecule type" value="Genomic_DNA"/>
</dbReference>
<keyword evidence="2" id="KW-1133">Transmembrane helix</keyword>
<evidence type="ECO:0000313" key="4">
    <source>
        <dbReference type="Proteomes" id="UP000193224"/>
    </source>
</evidence>
<dbReference type="RefSeq" id="WP_085798261.1">
    <property type="nucleotide sequence ID" value="NZ_FWXB01000001.1"/>
</dbReference>
<keyword evidence="2" id="KW-0472">Membrane</keyword>
<gene>
    <name evidence="3" type="ORF">ROA7745_00074</name>
</gene>
<dbReference type="OrthoDB" id="7870459at2"/>
<dbReference type="Proteomes" id="UP000193224">
    <property type="component" value="Unassembled WGS sequence"/>
</dbReference>
<protein>
    <recommendedName>
        <fullName evidence="5">Type IV pilus biogenesis</fullName>
    </recommendedName>
</protein>
<evidence type="ECO:0000256" key="2">
    <source>
        <dbReference type="SAM" id="Phobius"/>
    </source>
</evidence>
<dbReference type="AlphaFoldDB" id="A0A1X7BKU4"/>
<keyword evidence="4" id="KW-1185">Reference proteome</keyword>
<evidence type="ECO:0000313" key="3">
    <source>
        <dbReference type="EMBL" id="SMC10271.1"/>
    </source>
</evidence>
<reference evidence="3 4" key="1">
    <citation type="submission" date="2017-03" db="EMBL/GenBank/DDBJ databases">
        <authorList>
            <person name="Afonso C.L."/>
            <person name="Miller P.J."/>
            <person name="Scott M.A."/>
            <person name="Spackman E."/>
            <person name="Goraichik I."/>
            <person name="Dimitrov K.M."/>
            <person name="Suarez D.L."/>
            <person name="Swayne D.E."/>
        </authorList>
    </citation>
    <scope>NUCLEOTIDE SEQUENCE [LARGE SCALE GENOMIC DNA]</scope>
    <source>
        <strain evidence="3 4">CECT 7745</strain>
    </source>
</reference>
<accession>A0A1X7BKU4</accession>
<evidence type="ECO:0008006" key="5">
    <source>
        <dbReference type="Google" id="ProtNLM"/>
    </source>
</evidence>
<feature type="region of interest" description="Disordered" evidence="1">
    <location>
        <begin position="238"/>
        <end position="259"/>
    </location>
</feature>
<feature type="region of interest" description="Disordered" evidence="1">
    <location>
        <begin position="192"/>
        <end position="211"/>
    </location>
</feature>
<feature type="transmembrane region" description="Helical" evidence="2">
    <location>
        <begin position="391"/>
        <end position="415"/>
    </location>
</feature>
<name>A0A1X7BKU4_9RHOB</name>
<evidence type="ECO:0000256" key="1">
    <source>
        <dbReference type="SAM" id="MobiDB-lite"/>
    </source>
</evidence>